<keyword evidence="1" id="KW-0472">Membrane</keyword>
<dbReference type="EMBL" id="CSTE01000002">
    <property type="protein sequence ID" value="CQR49887.1"/>
    <property type="molecule type" value="Genomic_DNA"/>
</dbReference>
<keyword evidence="1" id="KW-1133">Transmembrane helix</keyword>
<feature type="transmembrane region" description="Helical" evidence="1">
    <location>
        <begin position="87"/>
        <end position="110"/>
    </location>
</feature>
<dbReference type="Proteomes" id="UP000198902">
    <property type="component" value="Unassembled WGS sequence"/>
</dbReference>
<reference evidence="3" key="1">
    <citation type="submission" date="2015-03" db="EMBL/GenBank/DDBJ databases">
        <authorList>
            <person name="Urmite Genomes"/>
        </authorList>
    </citation>
    <scope>NUCLEOTIDE SEQUENCE [LARGE SCALE GENOMIC DNA]</scope>
    <source>
        <strain evidence="3">Arc-Hr</strain>
    </source>
</reference>
<sequence>MTIGSQVSEADARRLPLPETRVLLGVGLAIALVAGLVFRVVGQLVLVPSRPLVTAVVFALTVPVMWALAVGVFRWRGLSGGARREAAVLLVVPGMLVDAVSTALFSVVYPNMGLESAGLFGGLLLLAYATVLVAGFVSR</sequence>
<dbReference type="AlphaFoldDB" id="A0A0D6JPQ4"/>
<evidence type="ECO:0000313" key="3">
    <source>
        <dbReference type="Proteomes" id="UP000198902"/>
    </source>
</evidence>
<feature type="transmembrane region" description="Helical" evidence="1">
    <location>
        <begin position="22"/>
        <end position="46"/>
    </location>
</feature>
<evidence type="ECO:0000256" key="1">
    <source>
        <dbReference type="SAM" id="Phobius"/>
    </source>
</evidence>
<keyword evidence="3" id="KW-1185">Reference proteome</keyword>
<protein>
    <submittedName>
        <fullName evidence="2">Uncharacterized protein</fullName>
    </submittedName>
</protein>
<keyword evidence="1" id="KW-0812">Transmembrane</keyword>
<dbReference type="OrthoDB" id="292924at2157"/>
<gene>
    <name evidence="2" type="ORF">BN996_01363</name>
</gene>
<feature type="transmembrane region" description="Helical" evidence="1">
    <location>
        <begin position="116"/>
        <end position="137"/>
    </location>
</feature>
<evidence type="ECO:0000313" key="2">
    <source>
        <dbReference type="EMBL" id="CQR49887.1"/>
    </source>
</evidence>
<accession>A0A0D6JPQ4</accession>
<feature type="transmembrane region" description="Helical" evidence="1">
    <location>
        <begin position="52"/>
        <end position="75"/>
    </location>
</feature>
<dbReference type="RefSeq" id="WP_089777720.1">
    <property type="nucleotide sequence ID" value="NZ_CABLRR010000002.1"/>
</dbReference>
<organism evidence="2 3">
    <name type="scientific">Haloferax massiliensis</name>
    <dbReference type="NCBI Taxonomy" id="1476858"/>
    <lineage>
        <taxon>Archaea</taxon>
        <taxon>Methanobacteriati</taxon>
        <taxon>Methanobacteriota</taxon>
        <taxon>Stenosarchaea group</taxon>
        <taxon>Halobacteria</taxon>
        <taxon>Halobacteriales</taxon>
        <taxon>Haloferacaceae</taxon>
        <taxon>Haloferax</taxon>
    </lineage>
</organism>
<dbReference type="InterPro" id="IPR020509">
    <property type="entry name" value="Uncharacterised_YnzE"/>
</dbReference>
<name>A0A0D6JPQ4_9EURY</name>
<dbReference type="Pfam" id="PF17329">
    <property type="entry name" value="DUF5367"/>
    <property type="match status" value="1"/>
</dbReference>
<proteinExistence type="predicted"/>